<accession>A0A193G8H4</accession>
<dbReference type="Gene3D" id="1.20.1600.10">
    <property type="entry name" value="Outer membrane efflux proteins (OEP)"/>
    <property type="match status" value="1"/>
</dbReference>
<dbReference type="InterPro" id="IPR051906">
    <property type="entry name" value="TolC-like"/>
</dbReference>
<dbReference type="STRING" id="463014.BAU07_02445"/>
<evidence type="ECO:0000256" key="2">
    <source>
        <dbReference type="ARBA" id="ARBA00022452"/>
    </source>
</evidence>
<evidence type="ECO:0008006" key="9">
    <source>
        <dbReference type="Google" id="ProtNLM"/>
    </source>
</evidence>
<dbReference type="EMBL" id="CP016172">
    <property type="protein sequence ID" value="ANN76130.1"/>
    <property type="molecule type" value="Genomic_DNA"/>
</dbReference>
<keyword evidence="2" id="KW-1134">Transmembrane beta strand</keyword>
<keyword evidence="4" id="KW-0472">Membrane</keyword>
<name>A0A193G8H4_9BORD</name>
<dbReference type="PROSITE" id="PS51257">
    <property type="entry name" value="PROKAR_LIPOPROTEIN"/>
    <property type="match status" value="1"/>
</dbReference>
<comment type="subcellular location">
    <subcellularLocation>
        <location evidence="1">Cell outer membrane</location>
    </subcellularLocation>
</comment>
<evidence type="ECO:0000256" key="5">
    <source>
        <dbReference type="ARBA" id="ARBA00023237"/>
    </source>
</evidence>
<dbReference type="Proteomes" id="UP000091926">
    <property type="component" value="Chromosome"/>
</dbReference>
<dbReference type="GO" id="GO:0009279">
    <property type="term" value="C:cell outer membrane"/>
    <property type="evidence" value="ECO:0007669"/>
    <property type="project" value="UniProtKB-SubCell"/>
</dbReference>
<evidence type="ECO:0000256" key="1">
    <source>
        <dbReference type="ARBA" id="ARBA00004442"/>
    </source>
</evidence>
<feature type="chain" id="PRO_5008258676" description="TolC family protein" evidence="6">
    <location>
        <begin position="31"/>
        <end position="640"/>
    </location>
</feature>
<keyword evidence="5" id="KW-0998">Cell outer membrane</keyword>
<dbReference type="KEGG" id="bfz:BAU07_02445"/>
<reference evidence="7 8" key="1">
    <citation type="submission" date="2016-06" db="EMBL/GenBank/DDBJ databases">
        <title>Complete genome sequences of Bordetella bronchialis and Bordetella flabilis.</title>
        <authorList>
            <person name="LiPuma J.J."/>
            <person name="Spilker T."/>
        </authorList>
    </citation>
    <scope>NUCLEOTIDE SEQUENCE [LARGE SCALE GENOMIC DNA]</scope>
    <source>
        <strain evidence="7 8">AU10664</strain>
    </source>
</reference>
<dbReference type="GO" id="GO:1990281">
    <property type="term" value="C:efflux pump complex"/>
    <property type="evidence" value="ECO:0007669"/>
    <property type="project" value="TreeGrafter"/>
</dbReference>
<evidence type="ECO:0000313" key="8">
    <source>
        <dbReference type="Proteomes" id="UP000091926"/>
    </source>
</evidence>
<dbReference type="PANTHER" id="PTHR30026:SF20">
    <property type="entry name" value="OUTER MEMBRANE PROTEIN TOLC"/>
    <property type="match status" value="1"/>
</dbReference>
<feature type="signal peptide" evidence="6">
    <location>
        <begin position="1"/>
        <end position="30"/>
    </location>
</feature>
<dbReference type="GO" id="GO:0015562">
    <property type="term" value="F:efflux transmembrane transporter activity"/>
    <property type="evidence" value="ECO:0007669"/>
    <property type="project" value="InterPro"/>
</dbReference>
<protein>
    <recommendedName>
        <fullName evidence="9">TolC family protein</fullName>
    </recommendedName>
</protein>
<dbReference type="SUPFAM" id="SSF56954">
    <property type="entry name" value="Outer membrane efflux proteins (OEP)"/>
    <property type="match status" value="1"/>
</dbReference>
<keyword evidence="3" id="KW-0812">Transmembrane</keyword>
<keyword evidence="6" id="KW-0732">Signal</keyword>
<keyword evidence="8" id="KW-1185">Reference proteome</keyword>
<evidence type="ECO:0000256" key="6">
    <source>
        <dbReference type="SAM" id="SignalP"/>
    </source>
</evidence>
<evidence type="ECO:0000256" key="4">
    <source>
        <dbReference type="ARBA" id="ARBA00023136"/>
    </source>
</evidence>
<sequence length="640" mass="70196">MESTAMRIVTPVALPWRPALIAAAVSLALAGCASVTPQPLQTSEVTQRVQADQVTLYADQEPINGPITFNDALARALKYNLDYRLKQMESALAYGLQDVSRYDMLPKMLVSAGYVWRNNDSGGTSVSIETGDVSLIPSSSVERNRALASATFSWNLLDFGMSYFRARQQANQYLVAEERRRRVMQSLLSDLRNSYWRALGAQRLSRQADALIARVYQALAKSREAEAQGLLPPVQALAYQRALLDSLAQLNTRRQDLEVAKRELAALMTIPPGTQFTLADEKEPQLPGVPNNLRQLEDIALEARPELREEDYRKRISADEARRQITALLPGISFDVGPQYDSNKYLYNNSWIEGGVRVSLDLFRLAAMPAVMSANKAQENTDDARRLALSMAILTQVRVAVERYRMSLVDLDLASEGARVDSRMAKFARASLTSRTDSELEAIRTETRALLAEFQRYSAYATAQAAFGRIYNSVGLDVLPGNVDNATIADLSKKLESTLQDSERKNFLEAGALAPVATPLQVRIDNVDDAATASAMKQAVTEALGRNGFTVVADAGQVRPATLVMRLNVSGARDTVRPATWQIRILAPDGRALAQDDYSSTLGATPSRQSLVAFSEAAAVAEIGSLRASLTQATDRVARQ</sequence>
<dbReference type="GO" id="GO:0015288">
    <property type="term" value="F:porin activity"/>
    <property type="evidence" value="ECO:0007669"/>
    <property type="project" value="TreeGrafter"/>
</dbReference>
<evidence type="ECO:0000256" key="3">
    <source>
        <dbReference type="ARBA" id="ARBA00022692"/>
    </source>
</evidence>
<gene>
    <name evidence="7" type="ORF">BAU07_02445</name>
</gene>
<organism evidence="7 8">
    <name type="scientific">Bordetella flabilis</name>
    <dbReference type="NCBI Taxonomy" id="463014"/>
    <lineage>
        <taxon>Bacteria</taxon>
        <taxon>Pseudomonadati</taxon>
        <taxon>Pseudomonadota</taxon>
        <taxon>Betaproteobacteria</taxon>
        <taxon>Burkholderiales</taxon>
        <taxon>Alcaligenaceae</taxon>
        <taxon>Bordetella</taxon>
    </lineage>
</organism>
<proteinExistence type="predicted"/>
<dbReference type="PANTHER" id="PTHR30026">
    <property type="entry name" value="OUTER MEMBRANE PROTEIN TOLC"/>
    <property type="match status" value="1"/>
</dbReference>
<dbReference type="AlphaFoldDB" id="A0A193G8H4"/>
<evidence type="ECO:0000313" key="7">
    <source>
        <dbReference type="EMBL" id="ANN76130.1"/>
    </source>
</evidence>